<name>A0A131XNN9_IXORI</name>
<organism evidence="2">
    <name type="scientific">Ixodes ricinus</name>
    <name type="common">Common tick</name>
    <name type="synonym">Acarus ricinus</name>
    <dbReference type="NCBI Taxonomy" id="34613"/>
    <lineage>
        <taxon>Eukaryota</taxon>
        <taxon>Metazoa</taxon>
        <taxon>Ecdysozoa</taxon>
        <taxon>Arthropoda</taxon>
        <taxon>Chelicerata</taxon>
        <taxon>Arachnida</taxon>
        <taxon>Acari</taxon>
        <taxon>Parasitiformes</taxon>
        <taxon>Ixodida</taxon>
        <taxon>Ixodoidea</taxon>
        <taxon>Ixodidae</taxon>
        <taxon>Ixodinae</taxon>
        <taxon>Ixodes</taxon>
    </lineage>
</organism>
<feature type="compositionally biased region" description="Polar residues" evidence="1">
    <location>
        <begin position="201"/>
        <end position="216"/>
    </location>
</feature>
<feature type="region of interest" description="Disordered" evidence="1">
    <location>
        <begin position="1"/>
        <end position="103"/>
    </location>
</feature>
<sequence>ASRAPDSARVRSRSTQAARTDLSKEPDPEVAFSGGSPPRRRTKSSKFSSASPLAPGLHLAPGNSSSRMQTPGPAGSRTAGQGPRSSRDANRCPDPASPALPGTHALATLSSAALHGAAFGGAIARSRLGRSTAARGFPDGVSGESTRARRTRVQAPPESGTTTDPCPAAEPGMVQRQRVRPPCSKLAQCHQPGTTPLKDGNSATRRPSGSRLVTVTAGSVHTWSRIRRN</sequence>
<proteinExistence type="evidence at transcript level"/>
<feature type="non-terminal residue" evidence="2">
    <location>
        <position position="1"/>
    </location>
</feature>
<evidence type="ECO:0000256" key="1">
    <source>
        <dbReference type="SAM" id="MobiDB-lite"/>
    </source>
</evidence>
<dbReference type="AlphaFoldDB" id="A0A131XNN9"/>
<dbReference type="EMBL" id="GEFM01007127">
    <property type="protein sequence ID" value="JAP68669.1"/>
    <property type="molecule type" value="mRNA"/>
</dbReference>
<protein>
    <submittedName>
        <fullName evidence="2">Uncharacterized protein</fullName>
    </submittedName>
</protein>
<evidence type="ECO:0000313" key="2">
    <source>
        <dbReference type="EMBL" id="JAP68669.1"/>
    </source>
</evidence>
<feature type="region of interest" description="Disordered" evidence="1">
    <location>
        <begin position="130"/>
        <end position="216"/>
    </location>
</feature>
<accession>A0A131XNN9</accession>
<reference evidence="2" key="1">
    <citation type="submission" date="2016-02" db="EMBL/GenBank/DDBJ databases">
        <title>RNAseq analyses of the midgut from blood- or serum-fed Ixodes ricinus ticks.</title>
        <authorList>
            <person name="Perner J."/>
            <person name="Provaznik J."/>
            <person name="Schrenkova J."/>
            <person name="Urbanova V."/>
            <person name="Ribeiro J.M."/>
            <person name="Kopacek P."/>
        </authorList>
    </citation>
    <scope>NUCLEOTIDE SEQUENCE</scope>
    <source>
        <tissue evidence="2">Gut</tissue>
    </source>
</reference>